<feature type="signal peptide" evidence="1">
    <location>
        <begin position="1"/>
        <end position="24"/>
    </location>
</feature>
<evidence type="ECO:0000256" key="1">
    <source>
        <dbReference type="SAM" id="SignalP"/>
    </source>
</evidence>
<dbReference type="EMBL" id="LGRX02005508">
    <property type="protein sequence ID" value="KAK3278340.1"/>
    <property type="molecule type" value="Genomic_DNA"/>
</dbReference>
<gene>
    <name evidence="2" type="ORF">CYMTET_13714</name>
</gene>
<proteinExistence type="predicted"/>
<accession>A0AAE0GHY5</accession>
<sequence length="96" mass="9812">MGLFGRSALTSLAVCTLFMVCATAAPFTTAAFGGAGMDAAATPPVGGAIPECPGVSLGTASSSWTPSIDNRGFWAAFVDEVDFIYISRTPWTSSII</sequence>
<dbReference type="Proteomes" id="UP001190700">
    <property type="component" value="Unassembled WGS sequence"/>
</dbReference>
<evidence type="ECO:0008006" key="4">
    <source>
        <dbReference type="Google" id="ProtNLM"/>
    </source>
</evidence>
<evidence type="ECO:0000313" key="2">
    <source>
        <dbReference type="EMBL" id="KAK3278340.1"/>
    </source>
</evidence>
<reference evidence="2 3" key="1">
    <citation type="journal article" date="2015" name="Genome Biol. Evol.">
        <title>Comparative Genomics of a Bacterivorous Green Alga Reveals Evolutionary Causalities and Consequences of Phago-Mixotrophic Mode of Nutrition.</title>
        <authorList>
            <person name="Burns J.A."/>
            <person name="Paasch A."/>
            <person name="Narechania A."/>
            <person name="Kim E."/>
        </authorList>
    </citation>
    <scope>NUCLEOTIDE SEQUENCE [LARGE SCALE GENOMIC DNA]</scope>
    <source>
        <strain evidence="2 3">PLY_AMNH</strain>
    </source>
</reference>
<keyword evidence="3" id="KW-1185">Reference proteome</keyword>
<comment type="caution">
    <text evidence="2">The sequence shown here is derived from an EMBL/GenBank/DDBJ whole genome shotgun (WGS) entry which is preliminary data.</text>
</comment>
<keyword evidence="1" id="KW-0732">Signal</keyword>
<dbReference type="AlphaFoldDB" id="A0AAE0GHY5"/>
<organism evidence="2 3">
    <name type="scientific">Cymbomonas tetramitiformis</name>
    <dbReference type="NCBI Taxonomy" id="36881"/>
    <lineage>
        <taxon>Eukaryota</taxon>
        <taxon>Viridiplantae</taxon>
        <taxon>Chlorophyta</taxon>
        <taxon>Pyramimonadophyceae</taxon>
        <taxon>Pyramimonadales</taxon>
        <taxon>Pyramimonadaceae</taxon>
        <taxon>Cymbomonas</taxon>
    </lineage>
</organism>
<protein>
    <recommendedName>
        <fullName evidence="4">Secreted protein</fullName>
    </recommendedName>
</protein>
<evidence type="ECO:0000313" key="3">
    <source>
        <dbReference type="Proteomes" id="UP001190700"/>
    </source>
</evidence>
<feature type="chain" id="PRO_5041958106" description="Secreted protein" evidence="1">
    <location>
        <begin position="25"/>
        <end position="96"/>
    </location>
</feature>
<name>A0AAE0GHY5_9CHLO</name>